<keyword evidence="1" id="KW-1133">Transmembrane helix</keyword>
<dbReference type="STRING" id="1232681.ADIS_4556"/>
<dbReference type="PANTHER" id="PTHR40076:SF1">
    <property type="entry name" value="MEMBRANE PROTEIN"/>
    <property type="match status" value="1"/>
</dbReference>
<feature type="transmembrane region" description="Helical" evidence="1">
    <location>
        <begin position="97"/>
        <end position="118"/>
    </location>
</feature>
<dbReference type="RefSeq" id="WP_010856669.1">
    <property type="nucleotide sequence ID" value="NZ_AQHR01000112.1"/>
</dbReference>
<evidence type="ECO:0000313" key="2">
    <source>
        <dbReference type="EMBL" id="EON75067.1"/>
    </source>
</evidence>
<reference evidence="2 3" key="1">
    <citation type="submission" date="2013-02" db="EMBL/GenBank/DDBJ databases">
        <title>A novel strain isolated from Lonar lake, Maharashtra, India.</title>
        <authorList>
            <person name="Singh A."/>
        </authorList>
    </citation>
    <scope>NUCLEOTIDE SEQUENCE [LARGE SCALE GENOMIC DNA]</scope>
    <source>
        <strain evidence="2 3">AK24</strain>
    </source>
</reference>
<dbReference type="OrthoDB" id="825622at2"/>
<comment type="caution">
    <text evidence="2">The sequence shown here is derived from an EMBL/GenBank/DDBJ whole genome shotgun (WGS) entry which is preliminary data.</text>
</comment>
<keyword evidence="3" id="KW-1185">Reference proteome</keyword>
<name>R7ZLW2_9BACT</name>
<evidence type="ECO:0000313" key="3">
    <source>
        <dbReference type="Proteomes" id="UP000013909"/>
    </source>
</evidence>
<dbReference type="InterPro" id="IPR010380">
    <property type="entry name" value="DUF975"/>
</dbReference>
<feature type="transmembrane region" description="Helical" evidence="1">
    <location>
        <begin position="32"/>
        <end position="51"/>
    </location>
</feature>
<feature type="transmembrane region" description="Helical" evidence="1">
    <location>
        <begin position="162"/>
        <end position="186"/>
    </location>
</feature>
<dbReference type="PANTHER" id="PTHR40076">
    <property type="entry name" value="MEMBRANE PROTEIN-RELATED"/>
    <property type="match status" value="1"/>
</dbReference>
<keyword evidence="1" id="KW-0812">Transmembrane</keyword>
<protein>
    <submittedName>
        <fullName evidence="2">Uncharacterized protein</fullName>
    </submittedName>
</protein>
<feature type="transmembrane region" description="Helical" evidence="1">
    <location>
        <begin position="57"/>
        <end position="76"/>
    </location>
</feature>
<dbReference type="Proteomes" id="UP000013909">
    <property type="component" value="Unassembled WGS sequence"/>
</dbReference>
<dbReference type="EMBL" id="AQHR01000112">
    <property type="protein sequence ID" value="EON75067.1"/>
    <property type="molecule type" value="Genomic_DNA"/>
</dbReference>
<feature type="transmembrane region" description="Helical" evidence="1">
    <location>
        <begin position="124"/>
        <end position="142"/>
    </location>
</feature>
<keyword evidence="1" id="KW-0472">Membrane</keyword>
<dbReference type="AlphaFoldDB" id="R7ZLW2"/>
<sequence>MNHRKLDQLIETGYDFDIREAFENGWNMFRTYPAYSAGFTFFVIFLQLFFLVYLSDYALLFGVFLAAPLTAGYFLAANKITQGNLLIYPDFFKGFQYYVPLIVVNLLGQILVAVGLIALVIPGIYLLVCYLFSSLMVLFGGFEFWQALENSRKLIQVKWFKFFVFGLFAVLLNILGALFFLVGLAITMPVTYFAIYYIFEQVTREVFVEGVEESQVG</sequence>
<proteinExistence type="predicted"/>
<accession>R7ZLW2</accession>
<organism evidence="2 3">
    <name type="scientific">Lunatimonas lonarensis</name>
    <dbReference type="NCBI Taxonomy" id="1232681"/>
    <lineage>
        <taxon>Bacteria</taxon>
        <taxon>Pseudomonadati</taxon>
        <taxon>Bacteroidota</taxon>
        <taxon>Cytophagia</taxon>
        <taxon>Cytophagales</taxon>
        <taxon>Cyclobacteriaceae</taxon>
    </lineage>
</organism>
<evidence type="ECO:0000256" key="1">
    <source>
        <dbReference type="SAM" id="Phobius"/>
    </source>
</evidence>
<gene>
    <name evidence="2" type="ORF">ADIS_4556</name>
</gene>